<reference evidence="1" key="2">
    <citation type="submission" date="2020-11" db="EMBL/GenBank/DDBJ databases">
        <authorList>
            <person name="McCartney M.A."/>
            <person name="Auch B."/>
            <person name="Kono T."/>
            <person name="Mallez S."/>
            <person name="Becker A."/>
            <person name="Gohl D.M."/>
            <person name="Silverstein K.A.T."/>
            <person name="Koren S."/>
            <person name="Bechman K.B."/>
            <person name="Herman A."/>
            <person name="Abrahante J.E."/>
            <person name="Garbe J."/>
        </authorList>
    </citation>
    <scope>NUCLEOTIDE SEQUENCE</scope>
    <source>
        <strain evidence="1">Duluth1</strain>
        <tissue evidence="1">Whole animal</tissue>
    </source>
</reference>
<evidence type="ECO:0000313" key="2">
    <source>
        <dbReference type="Proteomes" id="UP000828390"/>
    </source>
</evidence>
<dbReference type="EMBL" id="JAIWYP010000009">
    <property type="protein sequence ID" value="KAH3776618.1"/>
    <property type="molecule type" value="Genomic_DNA"/>
</dbReference>
<evidence type="ECO:0000313" key="1">
    <source>
        <dbReference type="EMBL" id="KAH3776618.1"/>
    </source>
</evidence>
<dbReference type="Proteomes" id="UP000828390">
    <property type="component" value="Unassembled WGS sequence"/>
</dbReference>
<proteinExistence type="predicted"/>
<name>A0A9D4EBE8_DREPO</name>
<organism evidence="1 2">
    <name type="scientific">Dreissena polymorpha</name>
    <name type="common">Zebra mussel</name>
    <name type="synonym">Mytilus polymorpha</name>
    <dbReference type="NCBI Taxonomy" id="45954"/>
    <lineage>
        <taxon>Eukaryota</taxon>
        <taxon>Metazoa</taxon>
        <taxon>Spiralia</taxon>
        <taxon>Lophotrochozoa</taxon>
        <taxon>Mollusca</taxon>
        <taxon>Bivalvia</taxon>
        <taxon>Autobranchia</taxon>
        <taxon>Heteroconchia</taxon>
        <taxon>Euheterodonta</taxon>
        <taxon>Imparidentia</taxon>
        <taxon>Neoheterodontei</taxon>
        <taxon>Myida</taxon>
        <taxon>Dreissenoidea</taxon>
        <taxon>Dreissenidae</taxon>
        <taxon>Dreissena</taxon>
    </lineage>
</organism>
<protein>
    <submittedName>
        <fullName evidence="1">Uncharacterized protein</fullName>
    </submittedName>
</protein>
<keyword evidence="2" id="KW-1185">Reference proteome</keyword>
<accession>A0A9D4EBE8</accession>
<sequence>MAAVSVLVQLFRSGKEVPVFVRPFPFPSGRSRFVRPFPFSSGRSRFRQAVPIFVRSFPFSSGRSRFRQAVPVSVPCCFPRGDEKVLRC</sequence>
<dbReference type="AlphaFoldDB" id="A0A9D4EBE8"/>
<comment type="caution">
    <text evidence="1">The sequence shown here is derived from an EMBL/GenBank/DDBJ whole genome shotgun (WGS) entry which is preliminary data.</text>
</comment>
<gene>
    <name evidence="1" type="ORF">DPMN_178049</name>
</gene>
<reference evidence="1" key="1">
    <citation type="journal article" date="2019" name="bioRxiv">
        <title>The Genome of the Zebra Mussel, Dreissena polymorpha: A Resource for Invasive Species Research.</title>
        <authorList>
            <person name="McCartney M.A."/>
            <person name="Auch B."/>
            <person name="Kono T."/>
            <person name="Mallez S."/>
            <person name="Zhang Y."/>
            <person name="Obille A."/>
            <person name="Becker A."/>
            <person name="Abrahante J.E."/>
            <person name="Garbe J."/>
            <person name="Badalamenti J.P."/>
            <person name="Herman A."/>
            <person name="Mangelson H."/>
            <person name="Liachko I."/>
            <person name="Sullivan S."/>
            <person name="Sone E.D."/>
            <person name="Koren S."/>
            <person name="Silverstein K.A.T."/>
            <person name="Beckman K.B."/>
            <person name="Gohl D.M."/>
        </authorList>
    </citation>
    <scope>NUCLEOTIDE SEQUENCE</scope>
    <source>
        <strain evidence="1">Duluth1</strain>
        <tissue evidence="1">Whole animal</tissue>
    </source>
</reference>